<comment type="caution">
    <text evidence="5">The sequence shown here is derived from an EMBL/GenBank/DDBJ whole genome shotgun (WGS) entry which is preliminary data.</text>
</comment>
<accession>X1T7B5</accession>
<dbReference type="PRINTS" id="PR00990">
    <property type="entry name" value="RIBOKINASE"/>
</dbReference>
<dbReference type="InterPro" id="IPR002139">
    <property type="entry name" value="Ribo/fructo_kinase"/>
</dbReference>
<comment type="similarity">
    <text evidence="1">Belongs to the carbohydrate kinase PfkB family.</text>
</comment>
<dbReference type="InterPro" id="IPR029056">
    <property type="entry name" value="Ribokinase-like"/>
</dbReference>
<evidence type="ECO:0000256" key="2">
    <source>
        <dbReference type="ARBA" id="ARBA00022679"/>
    </source>
</evidence>
<dbReference type="Gene3D" id="3.40.1190.20">
    <property type="match status" value="1"/>
</dbReference>
<name>X1T7B5_9ZZZZ</name>
<dbReference type="Pfam" id="PF00294">
    <property type="entry name" value="PfkB"/>
    <property type="match status" value="1"/>
</dbReference>
<dbReference type="PANTHER" id="PTHR10584:SF166">
    <property type="entry name" value="RIBOKINASE"/>
    <property type="match status" value="1"/>
</dbReference>
<keyword evidence="2" id="KW-0808">Transferase</keyword>
<dbReference type="GO" id="GO:0016301">
    <property type="term" value="F:kinase activity"/>
    <property type="evidence" value="ECO:0007669"/>
    <property type="project" value="UniProtKB-KW"/>
</dbReference>
<dbReference type="InterPro" id="IPR011611">
    <property type="entry name" value="PfkB_dom"/>
</dbReference>
<dbReference type="PANTHER" id="PTHR10584">
    <property type="entry name" value="SUGAR KINASE"/>
    <property type="match status" value="1"/>
</dbReference>
<proteinExistence type="inferred from homology"/>
<evidence type="ECO:0000313" key="5">
    <source>
        <dbReference type="EMBL" id="GAJ01159.1"/>
    </source>
</evidence>
<dbReference type="EMBL" id="BARW01019970">
    <property type="protein sequence ID" value="GAJ01159.1"/>
    <property type="molecule type" value="Genomic_DNA"/>
</dbReference>
<dbReference type="GO" id="GO:0006796">
    <property type="term" value="P:phosphate-containing compound metabolic process"/>
    <property type="evidence" value="ECO:0007669"/>
    <property type="project" value="UniProtKB-ARBA"/>
</dbReference>
<keyword evidence="3" id="KW-0418">Kinase</keyword>
<dbReference type="PROSITE" id="PS00583">
    <property type="entry name" value="PFKB_KINASES_1"/>
    <property type="match status" value="1"/>
</dbReference>
<evidence type="ECO:0000256" key="1">
    <source>
        <dbReference type="ARBA" id="ARBA00010688"/>
    </source>
</evidence>
<organism evidence="5">
    <name type="scientific">marine sediment metagenome</name>
    <dbReference type="NCBI Taxonomy" id="412755"/>
    <lineage>
        <taxon>unclassified sequences</taxon>
        <taxon>metagenomes</taxon>
        <taxon>ecological metagenomes</taxon>
    </lineage>
</organism>
<dbReference type="SUPFAM" id="SSF53613">
    <property type="entry name" value="Ribokinase-like"/>
    <property type="match status" value="1"/>
</dbReference>
<reference evidence="5" key="1">
    <citation type="journal article" date="2014" name="Front. Microbiol.">
        <title>High frequency of phylogenetically diverse reductive dehalogenase-homologous genes in deep subseafloor sedimentary metagenomes.</title>
        <authorList>
            <person name="Kawai M."/>
            <person name="Futagami T."/>
            <person name="Toyoda A."/>
            <person name="Takaki Y."/>
            <person name="Nishi S."/>
            <person name="Hori S."/>
            <person name="Arai W."/>
            <person name="Tsubouchi T."/>
            <person name="Morono Y."/>
            <person name="Uchiyama I."/>
            <person name="Ito T."/>
            <person name="Fujiyama A."/>
            <person name="Inagaki F."/>
            <person name="Takami H."/>
        </authorList>
    </citation>
    <scope>NUCLEOTIDE SEQUENCE</scope>
    <source>
        <strain evidence="5">Expedition CK06-06</strain>
    </source>
</reference>
<dbReference type="GO" id="GO:0005829">
    <property type="term" value="C:cytosol"/>
    <property type="evidence" value="ECO:0007669"/>
    <property type="project" value="TreeGrafter"/>
</dbReference>
<feature type="domain" description="Carbohydrate kinase PfkB" evidence="4">
    <location>
        <begin position="7"/>
        <end position="169"/>
    </location>
</feature>
<dbReference type="AlphaFoldDB" id="X1T7B5"/>
<protein>
    <recommendedName>
        <fullName evidence="4">Carbohydrate kinase PfkB domain-containing protein</fullName>
    </recommendedName>
</protein>
<gene>
    <name evidence="5" type="ORF">S12H4_33828</name>
</gene>
<dbReference type="InterPro" id="IPR002173">
    <property type="entry name" value="Carboh/pur_kinase_PfkB_CS"/>
</dbReference>
<evidence type="ECO:0000259" key="4">
    <source>
        <dbReference type="Pfam" id="PF00294"/>
    </source>
</evidence>
<feature type="non-terminal residue" evidence="5">
    <location>
        <position position="171"/>
    </location>
</feature>
<evidence type="ECO:0000256" key="3">
    <source>
        <dbReference type="ARBA" id="ARBA00022777"/>
    </source>
</evidence>
<sequence>MLERPDMKKVTVVGSLNIDHGLKVNTLPLRGETLISNGYDMSGGGKGANQAIAIARLGIFVNMIGKVGGDIFGEILIKNLAESGVKMKGVIVDKSQRTGAAFITVDRDGANTIVVAPGANQRLTADDIRTKRSQILESDIVVLQMEIPTDTISYVISFAKKLGKLIILNYA</sequence>